<dbReference type="EMBL" id="CAJNOG010001997">
    <property type="protein sequence ID" value="CAF1484027.1"/>
    <property type="molecule type" value="Genomic_DNA"/>
</dbReference>
<dbReference type="InterPro" id="IPR001611">
    <property type="entry name" value="Leu-rich_rpt"/>
</dbReference>
<sequence length="172" mass="19222">MDLTDEDVPEIFRAIQSKNMSQVVLTLSNNKLTAVGVKQLVEKINKAKQHLILINLSGNPIGDIGIKYIFELFGDKELEEIKLKNTGLTDKGIRQLVDGILRLKPPKASKFFMGDNKGITDASVNQLLRLKGFKQEALFDITGCSLSEGAKVQLKNASNIFVVERDQTSYWR</sequence>
<gene>
    <name evidence="1" type="ORF">JYZ213_LOCUS42537</name>
</gene>
<evidence type="ECO:0000313" key="1">
    <source>
        <dbReference type="EMBL" id="CAF1484027.1"/>
    </source>
</evidence>
<proteinExistence type="predicted"/>
<dbReference type="Gene3D" id="3.80.10.10">
    <property type="entry name" value="Ribonuclease Inhibitor"/>
    <property type="match status" value="1"/>
</dbReference>
<reference evidence="1" key="1">
    <citation type="submission" date="2021-02" db="EMBL/GenBank/DDBJ databases">
        <authorList>
            <person name="Nowell W R."/>
        </authorList>
    </citation>
    <scope>NUCLEOTIDE SEQUENCE</scope>
</reference>
<dbReference type="Pfam" id="PF13516">
    <property type="entry name" value="LRR_6"/>
    <property type="match status" value="1"/>
</dbReference>
<dbReference type="Proteomes" id="UP000663845">
    <property type="component" value="Unassembled WGS sequence"/>
</dbReference>
<name>A0A815RXQ3_9BILA</name>
<accession>A0A815RXQ3</accession>
<dbReference type="SMART" id="SM00368">
    <property type="entry name" value="LRR_RI"/>
    <property type="match status" value="3"/>
</dbReference>
<evidence type="ECO:0000313" key="2">
    <source>
        <dbReference type="Proteomes" id="UP000663845"/>
    </source>
</evidence>
<comment type="caution">
    <text evidence="1">The sequence shown here is derived from an EMBL/GenBank/DDBJ whole genome shotgun (WGS) entry which is preliminary data.</text>
</comment>
<dbReference type="SUPFAM" id="SSF52047">
    <property type="entry name" value="RNI-like"/>
    <property type="match status" value="1"/>
</dbReference>
<dbReference type="InterPro" id="IPR032675">
    <property type="entry name" value="LRR_dom_sf"/>
</dbReference>
<organism evidence="1 2">
    <name type="scientific">Adineta steineri</name>
    <dbReference type="NCBI Taxonomy" id="433720"/>
    <lineage>
        <taxon>Eukaryota</taxon>
        <taxon>Metazoa</taxon>
        <taxon>Spiralia</taxon>
        <taxon>Gnathifera</taxon>
        <taxon>Rotifera</taxon>
        <taxon>Eurotatoria</taxon>
        <taxon>Bdelloidea</taxon>
        <taxon>Adinetida</taxon>
        <taxon>Adinetidae</taxon>
        <taxon>Adineta</taxon>
    </lineage>
</organism>
<dbReference type="AlphaFoldDB" id="A0A815RXQ3"/>
<protein>
    <submittedName>
        <fullName evidence="1">Uncharacterized protein</fullName>
    </submittedName>
</protein>